<reference evidence="1" key="1">
    <citation type="submission" date="2023-01" db="EMBL/GenBank/DDBJ databases">
        <title>The chitinases involved in constricting ring structure development in the nematode-trapping fungus Drechslerella dactyloides.</title>
        <authorList>
            <person name="Wang R."/>
            <person name="Zhang L."/>
            <person name="Tang P."/>
            <person name="Li S."/>
            <person name="Liang L."/>
        </authorList>
    </citation>
    <scope>NUCLEOTIDE SEQUENCE</scope>
    <source>
        <strain evidence="1">YMF1.00031</strain>
    </source>
</reference>
<comment type="caution">
    <text evidence="1">The sequence shown here is derived from an EMBL/GenBank/DDBJ whole genome shotgun (WGS) entry which is preliminary data.</text>
</comment>
<name>A0AAD6NHV0_DREDA</name>
<accession>A0AAD6NHV0</accession>
<organism evidence="1 2">
    <name type="scientific">Drechslerella dactyloides</name>
    <name type="common">Nematode-trapping fungus</name>
    <name type="synonym">Arthrobotrys dactyloides</name>
    <dbReference type="NCBI Taxonomy" id="74499"/>
    <lineage>
        <taxon>Eukaryota</taxon>
        <taxon>Fungi</taxon>
        <taxon>Dikarya</taxon>
        <taxon>Ascomycota</taxon>
        <taxon>Pezizomycotina</taxon>
        <taxon>Orbiliomycetes</taxon>
        <taxon>Orbiliales</taxon>
        <taxon>Orbiliaceae</taxon>
        <taxon>Drechslerella</taxon>
    </lineage>
</organism>
<dbReference type="Proteomes" id="UP001221413">
    <property type="component" value="Unassembled WGS sequence"/>
</dbReference>
<dbReference type="EMBL" id="JAQGDS010000005">
    <property type="protein sequence ID" value="KAJ6260126.1"/>
    <property type="molecule type" value="Genomic_DNA"/>
</dbReference>
<gene>
    <name evidence="1" type="ORF">Dda_4347</name>
</gene>
<evidence type="ECO:0000313" key="2">
    <source>
        <dbReference type="Proteomes" id="UP001221413"/>
    </source>
</evidence>
<protein>
    <submittedName>
        <fullName evidence="1">Uncharacterized protein</fullName>
    </submittedName>
</protein>
<proteinExistence type="predicted"/>
<keyword evidence="2" id="KW-1185">Reference proteome</keyword>
<dbReference type="AlphaFoldDB" id="A0AAD6NHV0"/>
<sequence length="162" mass="18545">MATLGIKIFYRLRGTFRRLATAVGIIGGKNKFTGLTAEEETFLVLHFTPRIRHIFSARHLLRSSPIVETEPGEKPVNFDNLIIQKAMKPSAYESFINVYDSGKIGRCLIDGVGMEPRFVARYLEWKREMEDTIVFDGSSWNEQWVYEIGGVRGAVREILQNF</sequence>
<evidence type="ECO:0000313" key="1">
    <source>
        <dbReference type="EMBL" id="KAJ6260126.1"/>
    </source>
</evidence>